<protein>
    <submittedName>
        <fullName evidence="1">Uncharacterized protein</fullName>
    </submittedName>
</protein>
<dbReference type="RefSeq" id="WP_116191266.1">
    <property type="nucleotide sequence ID" value="NZ_QTTN01000032.1"/>
</dbReference>
<evidence type="ECO:0000313" key="1">
    <source>
        <dbReference type="EMBL" id="REE69641.1"/>
    </source>
</evidence>
<organism evidence="1 2">
    <name type="scientific">Paenibacillus taihuensis</name>
    <dbReference type="NCBI Taxonomy" id="1156355"/>
    <lineage>
        <taxon>Bacteria</taxon>
        <taxon>Bacillati</taxon>
        <taxon>Bacillota</taxon>
        <taxon>Bacilli</taxon>
        <taxon>Bacillales</taxon>
        <taxon>Paenibacillaceae</taxon>
        <taxon>Paenibacillus</taxon>
    </lineage>
</organism>
<comment type="caution">
    <text evidence="1">The sequence shown here is derived from an EMBL/GenBank/DDBJ whole genome shotgun (WGS) entry which is preliminary data.</text>
</comment>
<accession>A0A3D9QW98</accession>
<reference evidence="1 2" key="1">
    <citation type="submission" date="2018-08" db="EMBL/GenBank/DDBJ databases">
        <title>Genomic Encyclopedia of Type Strains, Phase III (KMG-III): the genomes of soil and plant-associated and newly described type strains.</title>
        <authorList>
            <person name="Whitman W."/>
        </authorList>
    </citation>
    <scope>NUCLEOTIDE SEQUENCE [LARGE SCALE GENOMIC DNA]</scope>
    <source>
        <strain evidence="1 2">CGMCC 1.10966</strain>
    </source>
</reference>
<dbReference type="EMBL" id="QTTN01000032">
    <property type="protein sequence ID" value="REE69641.1"/>
    <property type="molecule type" value="Genomic_DNA"/>
</dbReference>
<sequence length="113" mass="12553">MTVRVTHSIEEMEAAQDKLFNQGLLSSLNLYSTSIDVINNKIVFSMPDSSEAEAKPEIEKLIDPSLIVYDIQKLSEKPDVVGSIAKIDNESHRILAGGDPQTRACPLDLRNER</sequence>
<proteinExistence type="predicted"/>
<dbReference type="AlphaFoldDB" id="A0A3D9QW98"/>
<keyword evidence="2" id="KW-1185">Reference proteome</keyword>
<gene>
    <name evidence="1" type="ORF">A8990_13238</name>
</gene>
<dbReference type="Proteomes" id="UP000256304">
    <property type="component" value="Unassembled WGS sequence"/>
</dbReference>
<name>A0A3D9QW98_9BACL</name>
<dbReference type="OrthoDB" id="2651269at2"/>
<evidence type="ECO:0000313" key="2">
    <source>
        <dbReference type="Proteomes" id="UP000256304"/>
    </source>
</evidence>